<evidence type="ECO:0000259" key="9">
    <source>
        <dbReference type="Pfam" id="PF00266"/>
    </source>
</evidence>
<dbReference type="InterPro" id="IPR024169">
    <property type="entry name" value="SP_NH2Trfase/AEP_transaminase"/>
</dbReference>
<evidence type="ECO:0000313" key="10">
    <source>
        <dbReference type="EMBL" id="KAG0251020.1"/>
    </source>
</evidence>
<dbReference type="PIRSF" id="PIRSF000524">
    <property type="entry name" value="SPT"/>
    <property type="match status" value="1"/>
</dbReference>
<dbReference type="GO" id="GO:0019265">
    <property type="term" value="P:glycine biosynthetic process, by transamination of glyoxylate"/>
    <property type="evidence" value="ECO:0007669"/>
    <property type="project" value="TreeGrafter"/>
</dbReference>
<dbReference type="InterPro" id="IPR015422">
    <property type="entry name" value="PyrdxlP-dep_Trfase_small"/>
</dbReference>
<dbReference type="GO" id="GO:0008453">
    <property type="term" value="F:alanine-glyoxylate transaminase activity"/>
    <property type="evidence" value="ECO:0007669"/>
    <property type="project" value="UniProtKB-EC"/>
</dbReference>
<accession>A0A9P6PP24</accession>
<comment type="cofactor">
    <cofactor evidence="1 8">
        <name>pyridoxal 5'-phosphate</name>
        <dbReference type="ChEBI" id="CHEBI:597326"/>
    </cofactor>
</comment>
<comment type="similarity">
    <text evidence="2">Belongs to the class-V pyridoxal-phosphate-dependent aminotransferase family.</text>
</comment>
<dbReference type="InterPro" id="IPR000192">
    <property type="entry name" value="Aminotrans_V_dom"/>
</dbReference>
<keyword evidence="11" id="KW-1185">Reference proteome</keyword>
<dbReference type="Gene3D" id="3.40.640.10">
    <property type="entry name" value="Type I PLP-dependent aspartate aminotransferase-like (Major domain)"/>
    <property type="match status" value="1"/>
</dbReference>
<dbReference type="InterPro" id="IPR015424">
    <property type="entry name" value="PyrdxlP-dep_Trfase"/>
</dbReference>
<dbReference type="OrthoDB" id="24581at2759"/>
<evidence type="ECO:0000256" key="8">
    <source>
        <dbReference type="PIRSR" id="PIRSR000524-50"/>
    </source>
</evidence>
<keyword evidence="6 8" id="KW-0663">Pyridoxal phosphate</keyword>
<feature type="binding site" evidence="7">
    <location>
        <position position="377"/>
    </location>
    <ligand>
        <name>substrate</name>
    </ligand>
</feature>
<dbReference type="PANTHER" id="PTHR21152:SF24">
    <property type="entry name" value="ALANINE--GLYOXYLATE AMINOTRANSFERASE 1"/>
    <property type="match status" value="1"/>
</dbReference>
<feature type="domain" description="Aminotransferase class V" evidence="9">
    <location>
        <begin position="138"/>
        <end position="326"/>
    </location>
</feature>
<dbReference type="EC" id="2.6.1.44" evidence="3"/>
<comment type="caution">
    <text evidence="10">The sequence shown here is derived from an EMBL/GenBank/DDBJ whole genome shotgun (WGS) entry which is preliminary data.</text>
</comment>
<evidence type="ECO:0000313" key="11">
    <source>
        <dbReference type="Proteomes" id="UP000726737"/>
    </source>
</evidence>
<gene>
    <name evidence="10" type="ORF">BG011_007903</name>
</gene>
<dbReference type="SUPFAM" id="SSF53383">
    <property type="entry name" value="PLP-dependent transferases"/>
    <property type="match status" value="1"/>
</dbReference>
<dbReference type="PANTHER" id="PTHR21152">
    <property type="entry name" value="AMINOTRANSFERASE CLASS V"/>
    <property type="match status" value="1"/>
</dbReference>
<organism evidence="10 11">
    <name type="scientific">Mortierella polycephala</name>
    <dbReference type="NCBI Taxonomy" id="41804"/>
    <lineage>
        <taxon>Eukaryota</taxon>
        <taxon>Fungi</taxon>
        <taxon>Fungi incertae sedis</taxon>
        <taxon>Mucoromycota</taxon>
        <taxon>Mortierellomycotina</taxon>
        <taxon>Mortierellomycetes</taxon>
        <taxon>Mortierellales</taxon>
        <taxon>Mortierellaceae</taxon>
        <taxon>Mortierella</taxon>
    </lineage>
</organism>
<keyword evidence="4" id="KW-0032">Aminotransferase</keyword>
<evidence type="ECO:0000256" key="1">
    <source>
        <dbReference type="ARBA" id="ARBA00001933"/>
    </source>
</evidence>
<keyword evidence="5" id="KW-0808">Transferase</keyword>
<dbReference type="Proteomes" id="UP000726737">
    <property type="component" value="Unassembled WGS sequence"/>
</dbReference>
<evidence type="ECO:0000256" key="6">
    <source>
        <dbReference type="ARBA" id="ARBA00022898"/>
    </source>
</evidence>
<sequence>MEQPKAHLVPGPTVVPRYLQDRYANTFYGSGDLEPECIQAYKDCCASLEKLLSFEAEKARGGSIAIMSGEGMVGLWGGLKSIIPWPFRYAAQGNGNDNAEAVLQMMPESEAKYKVLCVGNGRYGCGMIDMVKSLRYPNIEVRAVESAWDQPVDVDHAVACIQDWKPDLVTMVHCDTPTGALNTDAVRIVGEACSHSNALFYVDVVSSAGAVPVDISSWNIDIGLLGTQKAFSCEPSLAIVTVSAKAWKQIDKVGYTGYDALLPFKCFPQNGLFPYTPLWSSLDALHVQLKTTFGERNERVQEVYERHEKVAKYCRDRIRKMGLTLWWDEDLSSLSAASVTAIRVPANTTWEVLDKKLRKEGVIMGGSYGQTENALFRIGHMGSQADLQIVSYALDVLEKIVNQ</sequence>
<evidence type="ECO:0000256" key="5">
    <source>
        <dbReference type="ARBA" id="ARBA00022679"/>
    </source>
</evidence>
<protein>
    <recommendedName>
        <fullName evidence="3">alanine--glyoxylate transaminase</fullName>
        <ecNumber evidence="3">2.6.1.44</ecNumber>
    </recommendedName>
</protein>
<name>A0A9P6PP24_9FUNG</name>
<dbReference type="GO" id="GO:0005777">
    <property type="term" value="C:peroxisome"/>
    <property type="evidence" value="ECO:0007669"/>
    <property type="project" value="TreeGrafter"/>
</dbReference>
<dbReference type="Pfam" id="PF00266">
    <property type="entry name" value="Aminotran_5"/>
    <property type="match status" value="1"/>
</dbReference>
<dbReference type="AlphaFoldDB" id="A0A9P6PP24"/>
<evidence type="ECO:0000256" key="7">
    <source>
        <dbReference type="PIRSR" id="PIRSR000524-1"/>
    </source>
</evidence>
<dbReference type="GO" id="GO:0004760">
    <property type="term" value="F:L-serine-pyruvate transaminase activity"/>
    <property type="evidence" value="ECO:0007669"/>
    <property type="project" value="TreeGrafter"/>
</dbReference>
<evidence type="ECO:0000256" key="3">
    <source>
        <dbReference type="ARBA" id="ARBA00013049"/>
    </source>
</evidence>
<evidence type="ECO:0000256" key="4">
    <source>
        <dbReference type="ARBA" id="ARBA00022576"/>
    </source>
</evidence>
<dbReference type="EMBL" id="JAAAJA010000627">
    <property type="protein sequence ID" value="KAG0251020.1"/>
    <property type="molecule type" value="Genomic_DNA"/>
</dbReference>
<dbReference type="InterPro" id="IPR015421">
    <property type="entry name" value="PyrdxlP-dep_Trfase_major"/>
</dbReference>
<dbReference type="Gene3D" id="3.90.1150.10">
    <property type="entry name" value="Aspartate Aminotransferase, domain 1"/>
    <property type="match status" value="1"/>
</dbReference>
<feature type="modified residue" description="N6-(pyridoxal phosphate)lysine" evidence="8">
    <location>
        <position position="229"/>
    </location>
</feature>
<evidence type="ECO:0000256" key="2">
    <source>
        <dbReference type="ARBA" id="ARBA00009236"/>
    </source>
</evidence>
<reference evidence="10" key="1">
    <citation type="journal article" date="2020" name="Fungal Divers.">
        <title>Resolving the Mortierellaceae phylogeny through synthesis of multi-gene phylogenetics and phylogenomics.</title>
        <authorList>
            <person name="Vandepol N."/>
            <person name="Liber J."/>
            <person name="Desiro A."/>
            <person name="Na H."/>
            <person name="Kennedy M."/>
            <person name="Barry K."/>
            <person name="Grigoriev I.V."/>
            <person name="Miller A.N."/>
            <person name="O'Donnell K."/>
            <person name="Stajich J.E."/>
            <person name="Bonito G."/>
        </authorList>
    </citation>
    <scope>NUCLEOTIDE SEQUENCE</scope>
    <source>
        <strain evidence="10">KOD948</strain>
    </source>
</reference>
<proteinExistence type="inferred from homology"/>